<dbReference type="GO" id="GO:0005524">
    <property type="term" value="F:ATP binding"/>
    <property type="evidence" value="ECO:0007669"/>
    <property type="project" value="UniProtKB-KW"/>
</dbReference>
<protein>
    <submittedName>
        <fullName evidence="2">ATP-dependent Clp protease ATP-binding subunit ClpX</fullName>
    </submittedName>
</protein>
<gene>
    <name evidence="2" type="primary">clpX_3</name>
    <name evidence="2" type="ORF">g.68066</name>
</gene>
<keyword evidence="2" id="KW-0378">Hydrolase</keyword>
<dbReference type="Pfam" id="PF07911">
    <property type="entry name" value="DUF1677"/>
    <property type="match status" value="1"/>
</dbReference>
<dbReference type="GO" id="GO:0008233">
    <property type="term" value="F:peptidase activity"/>
    <property type="evidence" value="ECO:0007669"/>
    <property type="project" value="UniProtKB-KW"/>
</dbReference>
<organism evidence="2">
    <name type="scientific">Anthurium amnicola</name>
    <dbReference type="NCBI Taxonomy" id="1678845"/>
    <lineage>
        <taxon>Eukaryota</taxon>
        <taxon>Viridiplantae</taxon>
        <taxon>Streptophyta</taxon>
        <taxon>Embryophyta</taxon>
        <taxon>Tracheophyta</taxon>
        <taxon>Spermatophyta</taxon>
        <taxon>Magnoliopsida</taxon>
        <taxon>Liliopsida</taxon>
        <taxon>Araceae</taxon>
        <taxon>Pothoideae</taxon>
        <taxon>Potheae</taxon>
        <taxon>Anthurium</taxon>
    </lineage>
</organism>
<reference evidence="2" key="1">
    <citation type="submission" date="2015-07" db="EMBL/GenBank/DDBJ databases">
        <title>Transcriptome Assembly of Anthurium amnicola.</title>
        <authorList>
            <person name="Suzuki J."/>
        </authorList>
    </citation>
    <scope>NUCLEOTIDE SEQUENCE</scope>
</reference>
<sequence length="185" mass="20609">MAPNAERLVGSYRRDTNYKPARLSTAEGLQRAVSDLSLVLSKEAMEGKLLPPISEVEDAKCECCGMSEECTPEYIRRVRDRFCGRWICGLCSEAVKEEVEKKGAGKEEAVHAHMSVCARFNKFGRTHPVLYQAEAMREILKRCSSRSKSSSPREKTGAPKKGGITRSTSCIPAITKEMNEMMTIK</sequence>
<keyword evidence="2" id="KW-0547">Nucleotide-binding</keyword>
<name>A0A1D1Z105_9ARAE</name>
<proteinExistence type="predicted"/>
<dbReference type="PANTHER" id="PTHR33108:SF51">
    <property type="entry name" value="DUF1677 FAMILY PROTEIN (DUF1677)"/>
    <property type="match status" value="1"/>
</dbReference>
<dbReference type="PANTHER" id="PTHR33108">
    <property type="entry name" value="OS01G0745000 PROTEIN"/>
    <property type="match status" value="1"/>
</dbReference>
<evidence type="ECO:0000313" key="2">
    <source>
        <dbReference type="EMBL" id="JAT60595.1"/>
    </source>
</evidence>
<evidence type="ECO:0000256" key="1">
    <source>
        <dbReference type="SAM" id="MobiDB-lite"/>
    </source>
</evidence>
<keyword evidence="2" id="KW-0067">ATP-binding</keyword>
<dbReference type="AlphaFoldDB" id="A0A1D1Z105"/>
<dbReference type="EMBL" id="GDJX01007341">
    <property type="protein sequence ID" value="JAT60595.1"/>
    <property type="molecule type" value="Transcribed_RNA"/>
</dbReference>
<dbReference type="InterPro" id="IPR012876">
    <property type="entry name" value="DUF1677_pln"/>
</dbReference>
<keyword evidence="2" id="KW-0645">Protease</keyword>
<accession>A0A1D1Z105</accession>
<feature type="region of interest" description="Disordered" evidence="1">
    <location>
        <begin position="143"/>
        <end position="166"/>
    </location>
</feature>
<dbReference type="GO" id="GO:0006508">
    <property type="term" value="P:proteolysis"/>
    <property type="evidence" value="ECO:0007669"/>
    <property type="project" value="UniProtKB-KW"/>
</dbReference>